<dbReference type="GO" id="GO:0016787">
    <property type="term" value="F:hydrolase activity"/>
    <property type="evidence" value="ECO:0007669"/>
    <property type="project" value="UniProtKB-KW"/>
</dbReference>
<feature type="transmembrane region" description="Helical" evidence="9">
    <location>
        <begin position="6"/>
        <end position="27"/>
    </location>
</feature>
<keyword evidence="6 9" id="KW-1133">Transmembrane helix</keyword>
<proteinExistence type="inferred from homology"/>
<feature type="transmembrane region" description="Helical" evidence="9">
    <location>
        <begin position="429"/>
        <end position="448"/>
    </location>
</feature>
<organism evidence="10 11">
    <name type="scientific">Francisella opportunistica</name>
    <dbReference type="NCBI Taxonomy" id="2016517"/>
    <lineage>
        <taxon>Bacteria</taxon>
        <taxon>Pseudomonadati</taxon>
        <taxon>Pseudomonadota</taxon>
        <taxon>Gammaproteobacteria</taxon>
        <taxon>Thiotrichales</taxon>
        <taxon>Francisellaceae</taxon>
        <taxon>Francisella</taxon>
    </lineage>
</organism>
<keyword evidence="1 9" id="KW-0813">Transport</keyword>
<evidence type="ECO:0000256" key="7">
    <source>
        <dbReference type="ARBA" id="ARBA00023065"/>
    </source>
</evidence>
<keyword evidence="5 9" id="KW-0630">Potassium</keyword>
<comment type="similarity">
    <text evidence="9">Belongs to the KdpA family.</text>
</comment>
<evidence type="ECO:0000256" key="3">
    <source>
        <dbReference type="ARBA" id="ARBA00022538"/>
    </source>
</evidence>
<gene>
    <name evidence="9" type="primary">kdpA</name>
    <name evidence="10" type="ORF">CGC43_08440</name>
</gene>
<keyword evidence="2 9" id="KW-1003">Cell membrane</keyword>
<dbReference type="Proteomes" id="UP000253862">
    <property type="component" value="Chromosome"/>
</dbReference>
<feature type="transmembrane region" description="Helical" evidence="9">
    <location>
        <begin position="285"/>
        <end position="304"/>
    </location>
</feature>
<feature type="transmembrane region" description="Helical" evidence="9">
    <location>
        <begin position="129"/>
        <end position="155"/>
    </location>
</feature>
<evidence type="ECO:0000256" key="6">
    <source>
        <dbReference type="ARBA" id="ARBA00022989"/>
    </source>
</evidence>
<dbReference type="HAMAP" id="MF_00275">
    <property type="entry name" value="KdpA"/>
    <property type="match status" value="1"/>
</dbReference>
<keyword evidence="4 9" id="KW-0812">Transmembrane</keyword>
<dbReference type="AlphaFoldDB" id="A0A345JTF4"/>
<protein>
    <recommendedName>
        <fullName evidence="9">Potassium-transporting ATPase potassium-binding subunit</fullName>
    </recommendedName>
    <alternativeName>
        <fullName evidence="9">ATP phosphohydrolase [potassium-transporting] A chain</fullName>
    </alternativeName>
    <alternativeName>
        <fullName evidence="9">Potassium-binding and translocating subunit A</fullName>
    </alternativeName>
    <alternativeName>
        <fullName evidence="9">Potassium-translocating ATPase A chain</fullName>
    </alternativeName>
</protein>
<dbReference type="GO" id="GO:0005886">
    <property type="term" value="C:plasma membrane"/>
    <property type="evidence" value="ECO:0007669"/>
    <property type="project" value="UniProtKB-SubCell"/>
</dbReference>
<dbReference type="Pfam" id="PF03814">
    <property type="entry name" value="KdpA"/>
    <property type="match status" value="1"/>
</dbReference>
<feature type="transmembrane region" description="Helical" evidence="9">
    <location>
        <begin position="537"/>
        <end position="565"/>
    </location>
</feature>
<feature type="transmembrane region" description="Helical" evidence="9">
    <location>
        <begin position="381"/>
        <end position="408"/>
    </location>
</feature>
<dbReference type="PIRSF" id="PIRSF001294">
    <property type="entry name" value="K_ATPaseA"/>
    <property type="match status" value="1"/>
</dbReference>
<dbReference type="EMBL" id="CP022375">
    <property type="protein sequence ID" value="AXH30600.1"/>
    <property type="molecule type" value="Genomic_DNA"/>
</dbReference>
<evidence type="ECO:0000256" key="1">
    <source>
        <dbReference type="ARBA" id="ARBA00022448"/>
    </source>
</evidence>
<dbReference type="OrthoDB" id="9763796at2"/>
<evidence type="ECO:0000256" key="8">
    <source>
        <dbReference type="ARBA" id="ARBA00023136"/>
    </source>
</evidence>
<dbReference type="GO" id="GO:0030955">
    <property type="term" value="F:potassium ion binding"/>
    <property type="evidence" value="ECO:0007669"/>
    <property type="project" value="UniProtKB-UniRule"/>
</dbReference>
<keyword evidence="3 9" id="KW-0633">Potassium transport</keyword>
<reference evidence="10 11" key="1">
    <citation type="submission" date="2017-07" db="EMBL/GenBank/DDBJ databases">
        <title>Complete genome sequences and comparative analysis of the novel pathogen Francisella opportunistica.</title>
        <authorList>
            <person name="Dietrich E.A."/>
            <person name="Kingry L.C."/>
            <person name="Petersen J.M."/>
        </authorList>
    </citation>
    <scope>NUCLEOTIDE SEQUENCE [LARGE SCALE GENOMIC DNA]</scope>
    <source>
        <strain evidence="10 11">14-2155</strain>
    </source>
</reference>
<comment type="function">
    <text evidence="9">Part of the high-affinity ATP-driven potassium transport (or Kdp) system, which catalyzes the hydrolysis of ATP coupled with the electrogenic transport of potassium into the cytoplasm. This subunit binds the extracellular potassium ions and delivers the ions to the membrane domain of KdpB through an intramembrane tunnel.</text>
</comment>
<evidence type="ECO:0000313" key="10">
    <source>
        <dbReference type="EMBL" id="AXH30600.1"/>
    </source>
</evidence>
<dbReference type="RefSeq" id="WP_071629862.1">
    <property type="nucleotide sequence ID" value="NZ_CP022375.1"/>
</dbReference>
<comment type="subunit">
    <text evidence="9">The system is composed of three essential subunits: KdpA, KdpB and KdpC.</text>
</comment>
<evidence type="ECO:0000256" key="4">
    <source>
        <dbReference type="ARBA" id="ARBA00022692"/>
    </source>
</evidence>
<dbReference type="PANTHER" id="PTHR30607:SF2">
    <property type="entry name" value="POTASSIUM-TRANSPORTING ATPASE POTASSIUM-BINDING SUBUNIT"/>
    <property type="match status" value="1"/>
</dbReference>
<sequence length="573" mass="62452">MISNFVLFVLFIVTIALVTKPLGSYIFRVFNNERTYLDWLAKPFQTVYLLVLGESLRKEQTAKAYFFSLVSFSVMAFFFVFVILLLQGLLPLNPQEIKGMNFSQAFNTAISFVTNTNWQSYSGETGVSYFSQMLALAVQNFVSAAVGLCVAIALIRSVARHEATTIGNFWNDLGKGIFWILLPVSIVIAIVYIFQGVPQNIMAYLHIHTLAGSEQIIPQGPIASQEAIKSFGTNGGGFFNANSAHPYENPTVITNYIQMVSIFAIAAALTYTFGKWVGNTKQGWLIFGVMLVLFIISLMVMTISELHGLDFLHSKDIQDIYGQVGHLSNMEGKESRFGVFYSTLYNTVSTSASDGGVNSVIDSYSPIAGMMAMLNIAIGEVIFGGVGAGFYGFFMFLMLAVFIGSLMIGRAPSFLGKRIEANDMKWTMFALLISPCCVLVFTGLAAVVPTVHQALTNSGAHGFSEILYAYISGANNNGSAFAGLSANTDYLNITIALSMLIGRFGIIFAVLMLAGSLVKKKRSLQMSEISSLDTTSFIFAILVFFTILLIGGLTIFPALGLGPILDQLNLNFL</sequence>
<evidence type="ECO:0000256" key="5">
    <source>
        <dbReference type="ARBA" id="ARBA00022958"/>
    </source>
</evidence>
<evidence type="ECO:0000256" key="2">
    <source>
        <dbReference type="ARBA" id="ARBA00022475"/>
    </source>
</evidence>
<feature type="transmembrane region" description="Helical" evidence="9">
    <location>
        <begin position="64"/>
        <end position="86"/>
    </location>
</feature>
<name>A0A345JTF4_9GAMM</name>
<feature type="transmembrane region" description="Helical" evidence="9">
    <location>
        <begin position="176"/>
        <end position="194"/>
    </location>
</feature>
<evidence type="ECO:0000313" key="11">
    <source>
        <dbReference type="Proteomes" id="UP000253862"/>
    </source>
</evidence>
<dbReference type="KEGG" id="foo:CGC45_08475"/>
<keyword evidence="11" id="KW-1185">Reference proteome</keyword>
<keyword evidence="7 9" id="KW-0406">Ion transport</keyword>
<comment type="subcellular location">
    <subcellularLocation>
        <location evidence="9">Cell membrane</location>
        <topology evidence="9">Multi-pass membrane protein</topology>
    </subcellularLocation>
</comment>
<keyword evidence="8 9" id="KW-0472">Membrane</keyword>
<feature type="transmembrane region" description="Helical" evidence="9">
    <location>
        <begin position="493"/>
        <end position="517"/>
    </location>
</feature>
<evidence type="ECO:0000256" key="9">
    <source>
        <dbReference type="HAMAP-Rule" id="MF_00275"/>
    </source>
</evidence>
<keyword evidence="10" id="KW-0378">Hydrolase</keyword>
<dbReference type="GO" id="GO:0008556">
    <property type="term" value="F:P-type potassium transmembrane transporter activity"/>
    <property type="evidence" value="ECO:0007669"/>
    <property type="project" value="InterPro"/>
</dbReference>
<accession>A0A345JTF4</accession>
<dbReference type="InterPro" id="IPR004623">
    <property type="entry name" value="KdpA"/>
</dbReference>
<dbReference type="PANTHER" id="PTHR30607">
    <property type="entry name" value="POTASSIUM-TRANSPORTING ATPASE A CHAIN"/>
    <property type="match status" value="1"/>
</dbReference>
<dbReference type="NCBIfam" id="TIGR00680">
    <property type="entry name" value="kdpA"/>
    <property type="match status" value="1"/>
</dbReference>
<feature type="transmembrane region" description="Helical" evidence="9">
    <location>
        <begin position="256"/>
        <end position="273"/>
    </location>
</feature>